<dbReference type="GO" id="GO:0004852">
    <property type="term" value="F:uroporphyrinogen-III synthase activity"/>
    <property type="evidence" value="ECO:0007669"/>
    <property type="project" value="UniProtKB-UniRule"/>
</dbReference>
<dbReference type="PANTHER" id="PTHR38042:SF1">
    <property type="entry name" value="UROPORPHYRINOGEN-III SYNTHASE, CHLOROPLASTIC"/>
    <property type="match status" value="1"/>
</dbReference>
<evidence type="ECO:0000256" key="1">
    <source>
        <dbReference type="ARBA" id="ARBA00004772"/>
    </source>
</evidence>
<dbReference type="GO" id="GO:0006782">
    <property type="term" value="P:protoporphyrinogen IX biosynthetic process"/>
    <property type="evidence" value="ECO:0007669"/>
    <property type="project" value="UniProtKB-UniRule"/>
</dbReference>
<comment type="similarity">
    <text evidence="2 9">Belongs to the uroporphyrinogen-III synthase family.</text>
</comment>
<dbReference type="AlphaFoldDB" id="A0A9J6PFI7"/>
<dbReference type="InterPro" id="IPR003754">
    <property type="entry name" value="4pyrrol_synth_uPrphyn_synth"/>
</dbReference>
<dbReference type="GO" id="GO:0006780">
    <property type="term" value="P:uroporphyrinogen III biosynthetic process"/>
    <property type="evidence" value="ECO:0007669"/>
    <property type="project" value="UniProtKB-UniRule"/>
</dbReference>
<comment type="pathway">
    <text evidence="1 9">Porphyrin-containing compound metabolism; protoporphyrin-IX biosynthesis; coproporphyrinogen-III from 5-aminolevulinate: step 3/4.</text>
</comment>
<dbReference type="InterPro" id="IPR039793">
    <property type="entry name" value="UROS/Hem4"/>
</dbReference>
<evidence type="ECO:0000313" key="12">
    <source>
        <dbReference type="Proteomes" id="UP001055804"/>
    </source>
</evidence>
<comment type="function">
    <text evidence="6 9">Catalyzes cyclization of the linear tetrapyrrole, hydroxymethylbilane, to the macrocyclic uroporphyrinogen III.</text>
</comment>
<evidence type="ECO:0000256" key="6">
    <source>
        <dbReference type="ARBA" id="ARBA00037589"/>
    </source>
</evidence>
<dbReference type="RefSeq" id="WP_269332544.1">
    <property type="nucleotide sequence ID" value="NZ_JAMZFT010000002.1"/>
</dbReference>
<dbReference type="CDD" id="cd06578">
    <property type="entry name" value="HemD"/>
    <property type="match status" value="1"/>
</dbReference>
<name>A0A9J6PFI7_9PROT</name>
<comment type="caution">
    <text evidence="11">The sequence shown here is derived from an EMBL/GenBank/DDBJ whole genome shotgun (WGS) entry which is preliminary data.</text>
</comment>
<evidence type="ECO:0000256" key="2">
    <source>
        <dbReference type="ARBA" id="ARBA00008133"/>
    </source>
</evidence>
<dbReference type="Pfam" id="PF02602">
    <property type="entry name" value="HEM4"/>
    <property type="match status" value="1"/>
</dbReference>
<dbReference type="Gene3D" id="3.40.50.10090">
    <property type="match status" value="2"/>
</dbReference>
<keyword evidence="4 9" id="KW-0456">Lyase</keyword>
<keyword evidence="5 9" id="KW-0627">Porphyrin biosynthesis</keyword>
<reference evidence="11" key="1">
    <citation type="submission" date="2022-06" db="EMBL/GenBank/DDBJ databases">
        <title>Isolation and Genomics of Futiania mangrovii gen. nov., sp. nov., a Rare and Metabolically-versatile member in the Class Alphaproteobacteria.</title>
        <authorList>
            <person name="Liu L."/>
            <person name="Huang W.-C."/>
            <person name="Pan J."/>
            <person name="Li J."/>
            <person name="Huang Y."/>
            <person name="Du H."/>
            <person name="Liu Y."/>
            <person name="Li M."/>
        </authorList>
    </citation>
    <scope>NUCLEOTIDE SEQUENCE</scope>
    <source>
        <strain evidence="11">FT118</strain>
    </source>
</reference>
<dbReference type="Proteomes" id="UP001055804">
    <property type="component" value="Unassembled WGS sequence"/>
</dbReference>
<dbReference type="SUPFAM" id="SSF69618">
    <property type="entry name" value="HemD-like"/>
    <property type="match status" value="1"/>
</dbReference>
<proteinExistence type="inferred from homology"/>
<sequence>MRVLLTRPAEDAARTAAAFAGRGAETMCAPVMQIRMRTVAPEALRQVLTGAQTLLVTSANGARAFAAAVPERGYRVLAVGPASADAARDAGFADVLAADGDVHALAALVRGRVTPDGGPLVHVAGTHRAGDLAAMLARDGFEVRRLVLYEAVPVPALDPGVQKALAAGQIDAVAHFSPRSARVFEELLAAAGLAAQAGSLDALCLSRAVADALRLPWRTRRIAEHPEVEALAALVP</sequence>
<evidence type="ECO:0000259" key="10">
    <source>
        <dbReference type="Pfam" id="PF02602"/>
    </source>
</evidence>
<dbReference type="EMBL" id="JAMZFT010000002">
    <property type="protein sequence ID" value="MCP1336592.1"/>
    <property type="molecule type" value="Genomic_DNA"/>
</dbReference>
<evidence type="ECO:0000313" key="11">
    <source>
        <dbReference type="EMBL" id="MCP1336592.1"/>
    </source>
</evidence>
<evidence type="ECO:0000256" key="9">
    <source>
        <dbReference type="RuleBase" id="RU366031"/>
    </source>
</evidence>
<evidence type="ECO:0000256" key="8">
    <source>
        <dbReference type="ARBA" id="ARBA00048617"/>
    </source>
</evidence>
<organism evidence="11 12">
    <name type="scientific">Futiania mangrovi</name>
    <dbReference type="NCBI Taxonomy" id="2959716"/>
    <lineage>
        <taxon>Bacteria</taxon>
        <taxon>Pseudomonadati</taxon>
        <taxon>Pseudomonadota</taxon>
        <taxon>Alphaproteobacteria</taxon>
        <taxon>Futianiales</taxon>
        <taxon>Futianiaceae</taxon>
        <taxon>Futiania</taxon>
    </lineage>
</organism>
<protein>
    <recommendedName>
        <fullName evidence="7 9">Uroporphyrinogen-III synthase</fullName>
        <ecNumber evidence="3 9">4.2.1.75</ecNumber>
    </recommendedName>
</protein>
<evidence type="ECO:0000256" key="4">
    <source>
        <dbReference type="ARBA" id="ARBA00023239"/>
    </source>
</evidence>
<comment type="catalytic activity">
    <reaction evidence="8 9">
        <text>hydroxymethylbilane = uroporphyrinogen III + H2O</text>
        <dbReference type="Rhea" id="RHEA:18965"/>
        <dbReference type="ChEBI" id="CHEBI:15377"/>
        <dbReference type="ChEBI" id="CHEBI:57308"/>
        <dbReference type="ChEBI" id="CHEBI:57845"/>
        <dbReference type="EC" id="4.2.1.75"/>
    </reaction>
</comment>
<feature type="domain" description="Tetrapyrrole biosynthesis uroporphyrinogen III synthase" evidence="10">
    <location>
        <begin position="14"/>
        <end position="232"/>
    </location>
</feature>
<evidence type="ECO:0000256" key="7">
    <source>
        <dbReference type="ARBA" id="ARBA00040167"/>
    </source>
</evidence>
<dbReference type="EC" id="4.2.1.75" evidence="3 9"/>
<dbReference type="PANTHER" id="PTHR38042">
    <property type="entry name" value="UROPORPHYRINOGEN-III SYNTHASE, CHLOROPLASTIC"/>
    <property type="match status" value="1"/>
</dbReference>
<accession>A0A9J6PFI7</accession>
<gene>
    <name evidence="11" type="ORF">NJQ99_09250</name>
</gene>
<keyword evidence="12" id="KW-1185">Reference proteome</keyword>
<dbReference type="InterPro" id="IPR036108">
    <property type="entry name" value="4pyrrol_syn_uPrphyn_synt_sf"/>
</dbReference>
<evidence type="ECO:0000256" key="3">
    <source>
        <dbReference type="ARBA" id="ARBA00013109"/>
    </source>
</evidence>
<evidence type="ECO:0000256" key="5">
    <source>
        <dbReference type="ARBA" id="ARBA00023244"/>
    </source>
</evidence>